<dbReference type="RefSeq" id="WP_307191293.1">
    <property type="nucleotide sequence ID" value="NZ_JAUSUN010000004.1"/>
</dbReference>
<gene>
    <name evidence="1" type="ORF">J2S25_000884</name>
</gene>
<evidence type="ECO:0000313" key="2">
    <source>
        <dbReference type="Proteomes" id="UP001242313"/>
    </source>
</evidence>
<evidence type="ECO:0000313" key="1">
    <source>
        <dbReference type="EMBL" id="MDQ0412704.1"/>
    </source>
</evidence>
<evidence type="ECO:0008006" key="3">
    <source>
        <dbReference type="Google" id="ProtNLM"/>
    </source>
</evidence>
<sequence>MDKTKLDINNPHHQLLIGTLSMFVDDFGYTTRELFELMNDSQKQLWSGLVEMGKEKR</sequence>
<proteinExistence type="predicted"/>
<keyword evidence="2" id="KW-1185">Reference proteome</keyword>
<comment type="caution">
    <text evidence="1">The sequence shown here is derived from an EMBL/GenBank/DDBJ whole genome shotgun (WGS) entry which is preliminary data.</text>
</comment>
<protein>
    <recommendedName>
        <fullName evidence="3">MarR family transcriptional regulator</fullName>
    </recommendedName>
</protein>
<dbReference type="EMBL" id="JAUSUN010000004">
    <property type="protein sequence ID" value="MDQ0412704.1"/>
    <property type="molecule type" value="Genomic_DNA"/>
</dbReference>
<name>A0ABU0FTP1_9BACI</name>
<reference evidence="1 2" key="1">
    <citation type="submission" date="2023-07" db="EMBL/GenBank/DDBJ databases">
        <title>Genomic Encyclopedia of Type Strains, Phase IV (KMG-IV): sequencing the most valuable type-strain genomes for metagenomic binning, comparative biology and taxonomic classification.</title>
        <authorList>
            <person name="Goeker M."/>
        </authorList>
    </citation>
    <scope>NUCLEOTIDE SEQUENCE [LARGE SCALE GENOMIC DNA]</scope>
    <source>
        <strain evidence="1 2">DSM 19598</strain>
    </source>
</reference>
<dbReference type="Proteomes" id="UP001242313">
    <property type="component" value="Unassembled WGS sequence"/>
</dbReference>
<organism evidence="1 2">
    <name type="scientific">Mesobacillus stamsii</name>
    <dbReference type="NCBI Taxonomy" id="225347"/>
    <lineage>
        <taxon>Bacteria</taxon>
        <taxon>Bacillati</taxon>
        <taxon>Bacillota</taxon>
        <taxon>Bacilli</taxon>
        <taxon>Bacillales</taxon>
        <taxon>Bacillaceae</taxon>
        <taxon>Mesobacillus</taxon>
    </lineage>
</organism>
<accession>A0ABU0FTP1</accession>